<evidence type="ECO:0000259" key="7">
    <source>
        <dbReference type="Pfam" id="PF04719"/>
    </source>
</evidence>
<evidence type="ECO:0000256" key="4">
    <source>
        <dbReference type="ARBA" id="ARBA00023163"/>
    </source>
</evidence>
<dbReference type="InterPro" id="IPR045127">
    <property type="entry name" value="TAF11-like"/>
</dbReference>
<keyword evidence="9" id="KW-1185">Reference proteome</keyword>
<evidence type="ECO:0000256" key="1">
    <source>
        <dbReference type="ARBA" id="ARBA00004123"/>
    </source>
</evidence>
<dbReference type="PANTHER" id="PTHR13218:SF8">
    <property type="entry name" value="TRANSCRIPTION INITIATION FACTOR TFIID SUBUNIT 11"/>
    <property type="match status" value="1"/>
</dbReference>
<evidence type="ECO:0000313" key="8">
    <source>
        <dbReference type="EMBL" id="TPX57956.1"/>
    </source>
</evidence>
<sequence length="242" mass="26046">MDETAKPTKKRKTLSSRTTLSTPAPKSRSGAASEGRFTPHISTDMSNPFAPPSAKPNTLTTHPPTVSDPPPASHPPPDPTAAAGASEGDVGGGAGGAVVGETSQVALATKEEESDVDDELDEYTLPQGVVDKEAEKALFKTFTPEQQARYEVFRRSKIEKKAMKKHIAHLTNATLTDTSGIIVAGVAKLFVGDMTERAREVMQEWGDDDGPIRPDHLREAYRRYKTDPAAVPAGGSRRRLFR</sequence>
<evidence type="ECO:0000256" key="6">
    <source>
        <dbReference type="SAM" id="MobiDB-lite"/>
    </source>
</evidence>
<feature type="compositionally biased region" description="Pro residues" evidence="6">
    <location>
        <begin position="66"/>
        <end position="79"/>
    </location>
</feature>
<dbReference type="GO" id="GO:0051123">
    <property type="term" value="P:RNA polymerase II preinitiation complex assembly"/>
    <property type="evidence" value="ECO:0007669"/>
    <property type="project" value="InterPro"/>
</dbReference>
<comment type="similarity">
    <text evidence="2">Belongs to the TAF11 family.</text>
</comment>
<feature type="region of interest" description="Disordered" evidence="6">
    <location>
        <begin position="1"/>
        <end position="122"/>
    </location>
</feature>
<organism evidence="8 9">
    <name type="scientific">Powellomyces hirtus</name>
    <dbReference type="NCBI Taxonomy" id="109895"/>
    <lineage>
        <taxon>Eukaryota</taxon>
        <taxon>Fungi</taxon>
        <taxon>Fungi incertae sedis</taxon>
        <taxon>Chytridiomycota</taxon>
        <taxon>Chytridiomycota incertae sedis</taxon>
        <taxon>Chytridiomycetes</taxon>
        <taxon>Spizellomycetales</taxon>
        <taxon>Powellomycetaceae</taxon>
        <taxon>Powellomyces</taxon>
    </lineage>
</organism>
<dbReference type="GO" id="GO:0046982">
    <property type="term" value="F:protein heterodimerization activity"/>
    <property type="evidence" value="ECO:0007669"/>
    <property type="project" value="InterPro"/>
</dbReference>
<dbReference type="EMBL" id="QEAQ01000044">
    <property type="protein sequence ID" value="TPX57956.1"/>
    <property type="molecule type" value="Genomic_DNA"/>
</dbReference>
<evidence type="ECO:0000256" key="3">
    <source>
        <dbReference type="ARBA" id="ARBA00023015"/>
    </source>
</evidence>
<comment type="subcellular location">
    <subcellularLocation>
        <location evidence="1">Nucleus</location>
    </subcellularLocation>
</comment>
<proteinExistence type="inferred from homology"/>
<dbReference type="Pfam" id="PF04719">
    <property type="entry name" value="TAFII28"/>
    <property type="match status" value="1"/>
</dbReference>
<dbReference type="InterPro" id="IPR006809">
    <property type="entry name" value="TAFII28_dom"/>
</dbReference>
<protein>
    <recommendedName>
        <fullName evidence="7">TAFII28-like protein domain-containing protein</fullName>
    </recommendedName>
</protein>
<dbReference type="SUPFAM" id="SSF47113">
    <property type="entry name" value="Histone-fold"/>
    <property type="match status" value="1"/>
</dbReference>
<gene>
    <name evidence="8" type="ORF">PhCBS80983_g03457</name>
</gene>
<dbReference type="InterPro" id="IPR009072">
    <property type="entry name" value="Histone-fold"/>
</dbReference>
<dbReference type="CDD" id="cd08048">
    <property type="entry name" value="HFD_TAF11"/>
    <property type="match status" value="1"/>
</dbReference>
<feature type="domain" description="TAFII28-like protein" evidence="7">
    <location>
        <begin position="138"/>
        <end position="223"/>
    </location>
</feature>
<comment type="caution">
    <text evidence="8">The sequence shown here is derived from an EMBL/GenBank/DDBJ whole genome shotgun (WGS) entry which is preliminary data.</text>
</comment>
<keyword evidence="3" id="KW-0805">Transcription regulation</keyword>
<reference evidence="8 9" key="1">
    <citation type="journal article" date="2019" name="Sci. Rep.">
        <title>Comparative genomics of chytrid fungi reveal insights into the obligate biotrophic and pathogenic lifestyle of Synchytrium endobioticum.</title>
        <authorList>
            <person name="van de Vossenberg B.T.L.H."/>
            <person name="Warris S."/>
            <person name="Nguyen H.D.T."/>
            <person name="van Gent-Pelzer M.P.E."/>
            <person name="Joly D.L."/>
            <person name="van de Geest H.C."/>
            <person name="Bonants P.J.M."/>
            <person name="Smith D.S."/>
            <person name="Levesque C.A."/>
            <person name="van der Lee T.A.J."/>
        </authorList>
    </citation>
    <scope>NUCLEOTIDE SEQUENCE [LARGE SCALE GENOMIC DNA]</scope>
    <source>
        <strain evidence="8 9">CBS 809.83</strain>
    </source>
</reference>
<dbReference type="AlphaFoldDB" id="A0A507E2A3"/>
<dbReference type="GO" id="GO:0016251">
    <property type="term" value="F:RNA polymerase II general transcription initiation factor activity"/>
    <property type="evidence" value="ECO:0007669"/>
    <property type="project" value="TreeGrafter"/>
</dbReference>
<feature type="compositionally biased region" description="Gly residues" evidence="6">
    <location>
        <begin position="89"/>
        <end position="98"/>
    </location>
</feature>
<keyword evidence="4" id="KW-0804">Transcription</keyword>
<dbReference type="Proteomes" id="UP000318582">
    <property type="component" value="Unassembled WGS sequence"/>
</dbReference>
<accession>A0A507E2A3</accession>
<dbReference type="GO" id="GO:0005669">
    <property type="term" value="C:transcription factor TFIID complex"/>
    <property type="evidence" value="ECO:0007669"/>
    <property type="project" value="InterPro"/>
</dbReference>
<dbReference type="PANTHER" id="PTHR13218">
    <property type="entry name" value="TRANSCRIPTION INITIATION FACTOR TFIID SUBUNIT 11-RELATED"/>
    <property type="match status" value="1"/>
</dbReference>
<keyword evidence="5" id="KW-0539">Nucleus</keyword>
<evidence type="ECO:0000256" key="5">
    <source>
        <dbReference type="ARBA" id="ARBA00023242"/>
    </source>
</evidence>
<dbReference type="Gene3D" id="1.10.20.10">
    <property type="entry name" value="Histone, subunit A"/>
    <property type="match status" value="1"/>
</dbReference>
<evidence type="ECO:0000256" key="2">
    <source>
        <dbReference type="ARBA" id="ARBA00009788"/>
    </source>
</evidence>
<dbReference type="STRING" id="109895.A0A507E2A3"/>
<evidence type="ECO:0000313" key="9">
    <source>
        <dbReference type="Proteomes" id="UP000318582"/>
    </source>
</evidence>
<name>A0A507E2A3_9FUNG</name>
<feature type="compositionally biased region" description="Acidic residues" evidence="6">
    <location>
        <begin position="112"/>
        <end position="122"/>
    </location>
</feature>